<evidence type="ECO:0000313" key="3">
    <source>
        <dbReference type="WBParaSite" id="HCON_00159400-00001"/>
    </source>
</evidence>
<sequence length="155" mass="17274">MDRVFRRICYIQMFSIITAVALIIPYAAVQGSYPTLSQSGIEGLKNLSKKYNSNLNWNEDLAKKASEWMTKNANVKADVMYRGKRCIPKTEDKEPATGMISSTFAESFEKEGKKIAAVGGGLYGCSGFVDRRGKKRSCVYVGCLFSSLKNGRRFL</sequence>
<feature type="transmembrane region" description="Helical" evidence="1">
    <location>
        <begin position="7"/>
        <end position="28"/>
    </location>
</feature>
<keyword evidence="1" id="KW-0472">Membrane</keyword>
<dbReference type="AlphaFoldDB" id="A0A7I4YXV1"/>
<reference evidence="3" key="1">
    <citation type="submission" date="2020-12" db="UniProtKB">
        <authorList>
            <consortium name="WormBaseParasite"/>
        </authorList>
    </citation>
    <scope>IDENTIFICATION</scope>
    <source>
        <strain evidence="3">MHco3</strain>
    </source>
</reference>
<dbReference type="Proteomes" id="UP000025227">
    <property type="component" value="Unplaced"/>
</dbReference>
<evidence type="ECO:0000313" key="2">
    <source>
        <dbReference type="Proteomes" id="UP000025227"/>
    </source>
</evidence>
<keyword evidence="1" id="KW-0812">Transmembrane</keyword>
<dbReference type="OrthoDB" id="10322305at2759"/>
<dbReference type="OMA" id="YRGKRCI"/>
<dbReference type="WBParaSite" id="HCON_00159400-00001">
    <property type="protein sequence ID" value="HCON_00159400-00001"/>
    <property type="gene ID" value="HCON_00159400"/>
</dbReference>
<keyword evidence="2" id="KW-1185">Reference proteome</keyword>
<accession>A0A7I4YXV1</accession>
<evidence type="ECO:0000256" key="1">
    <source>
        <dbReference type="SAM" id="Phobius"/>
    </source>
</evidence>
<proteinExistence type="predicted"/>
<protein>
    <submittedName>
        <fullName evidence="3">SCP domain-containing protein</fullName>
    </submittedName>
</protein>
<organism evidence="2 3">
    <name type="scientific">Haemonchus contortus</name>
    <name type="common">Barber pole worm</name>
    <dbReference type="NCBI Taxonomy" id="6289"/>
    <lineage>
        <taxon>Eukaryota</taxon>
        <taxon>Metazoa</taxon>
        <taxon>Ecdysozoa</taxon>
        <taxon>Nematoda</taxon>
        <taxon>Chromadorea</taxon>
        <taxon>Rhabditida</taxon>
        <taxon>Rhabditina</taxon>
        <taxon>Rhabditomorpha</taxon>
        <taxon>Strongyloidea</taxon>
        <taxon>Trichostrongylidae</taxon>
        <taxon>Haemonchus</taxon>
    </lineage>
</organism>
<keyword evidence="1" id="KW-1133">Transmembrane helix</keyword>
<name>A0A7I4YXV1_HAECO</name>